<organism evidence="3 4">
    <name type="scientific">Batrachochytrium salamandrivorans</name>
    <dbReference type="NCBI Taxonomy" id="1357716"/>
    <lineage>
        <taxon>Eukaryota</taxon>
        <taxon>Fungi</taxon>
        <taxon>Fungi incertae sedis</taxon>
        <taxon>Chytridiomycota</taxon>
        <taxon>Chytridiomycota incertae sedis</taxon>
        <taxon>Chytridiomycetes</taxon>
        <taxon>Rhizophydiales</taxon>
        <taxon>Rhizophydiales incertae sedis</taxon>
        <taxon>Batrachochytrium</taxon>
    </lineage>
</organism>
<evidence type="ECO:0008006" key="5">
    <source>
        <dbReference type="Google" id="ProtNLM"/>
    </source>
</evidence>
<feature type="compositionally biased region" description="Basic and acidic residues" evidence="1">
    <location>
        <begin position="44"/>
        <end position="56"/>
    </location>
</feature>
<evidence type="ECO:0000256" key="2">
    <source>
        <dbReference type="SAM" id="SignalP"/>
    </source>
</evidence>
<keyword evidence="2" id="KW-0732">Signal</keyword>
<dbReference type="EMBL" id="JAFCIX010000387">
    <property type="protein sequence ID" value="KAH6592234.1"/>
    <property type="molecule type" value="Genomic_DNA"/>
</dbReference>
<protein>
    <recommendedName>
        <fullName evidence="5">DUF3818 domain-containing protein</fullName>
    </recommendedName>
</protein>
<reference evidence="3 4" key="1">
    <citation type="submission" date="2021-02" db="EMBL/GenBank/DDBJ databases">
        <title>Variation within the Batrachochytrium salamandrivorans European outbreak.</title>
        <authorList>
            <person name="Kelly M."/>
            <person name="Pasmans F."/>
            <person name="Shea T.P."/>
            <person name="Munoz J.F."/>
            <person name="Carranza S."/>
            <person name="Cuomo C.A."/>
            <person name="Martel A."/>
        </authorList>
    </citation>
    <scope>NUCLEOTIDE SEQUENCE [LARGE SCALE GENOMIC DNA]</scope>
    <source>
        <strain evidence="3 4">AMFP18/2</strain>
    </source>
</reference>
<feature type="compositionally biased region" description="Basic and acidic residues" evidence="1">
    <location>
        <begin position="92"/>
        <end position="103"/>
    </location>
</feature>
<feature type="region of interest" description="Disordered" evidence="1">
    <location>
        <begin position="42"/>
        <end position="115"/>
    </location>
</feature>
<evidence type="ECO:0000256" key="1">
    <source>
        <dbReference type="SAM" id="MobiDB-lite"/>
    </source>
</evidence>
<proteinExistence type="predicted"/>
<sequence length="454" mass="50699">MRLSTGIILSILSTNVFAIEHPNGAHSGSLLARRAVVADTDGPFLEKRNNDEDQKKRDKSKTYSTLDSQQDKYVHRKGGFDEDSDSDPNPSDDTREGSTDSHTYDSNQNCGATGGRKYVHTDVDLDQEGSSFADASRGSSSHVLGHIRKELYRTKHEVKLIYKLGRIETAYKKIWHHFGDPDGRTIGWNTYSMLEYALKKSQEYKRLYKTPFESPFILKLPSSASDEQRRIYKSLQDEVHKSSRYHISAIMYAIDRIFVRPRSVLSELENMMMNIDSVYISISNIRSEYPRLLSSLGMSGSGHLANLNAHMTVLRVYRCNLSDRLNIIKGFIENTIKPLNQEGSSKFSSSTLGSNRLSEIGSKPSDDAASSSTQSNAVASSSTQSNVAVVDDLVAVLVNKVYFEVLNSQMGRVEASEAIQEHFSEASASFVEFASRRQGLYDEVAQKLEAAPSE</sequence>
<feature type="compositionally biased region" description="Low complexity" evidence="1">
    <location>
        <begin position="368"/>
        <end position="377"/>
    </location>
</feature>
<keyword evidence="4" id="KW-1185">Reference proteome</keyword>
<name>A0ABQ8F4W1_9FUNG</name>
<gene>
    <name evidence="3" type="ORF">BASA50_008185</name>
</gene>
<comment type="caution">
    <text evidence="3">The sequence shown here is derived from an EMBL/GenBank/DDBJ whole genome shotgun (WGS) entry which is preliminary data.</text>
</comment>
<dbReference type="Proteomes" id="UP001648503">
    <property type="component" value="Unassembled WGS sequence"/>
</dbReference>
<feature type="chain" id="PRO_5046224766" description="DUF3818 domain-containing protein" evidence="2">
    <location>
        <begin position="19"/>
        <end position="454"/>
    </location>
</feature>
<accession>A0ABQ8F4W1</accession>
<feature type="region of interest" description="Disordered" evidence="1">
    <location>
        <begin position="358"/>
        <end position="377"/>
    </location>
</feature>
<evidence type="ECO:0000313" key="3">
    <source>
        <dbReference type="EMBL" id="KAH6592234.1"/>
    </source>
</evidence>
<feature type="signal peptide" evidence="2">
    <location>
        <begin position="1"/>
        <end position="18"/>
    </location>
</feature>
<evidence type="ECO:0000313" key="4">
    <source>
        <dbReference type="Proteomes" id="UP001648503"/>
    </source>
</evidence>